<comment type="caution">
    <text evidence="1">The sequence shown here is derived from an EMBL/GenBank/DDBJ whole genome shotgun (WGS) entry which is preliminary data.</text>
</comment>
<dbReference type="CDD" id="cd05151">
    <property type="entry name" value="ChoK-like"/>
    <property type="match status" value="1"/>
</dbReference>
<reference evidence="1 2" key="1">
    <citation type="submission" date="2018-08" db="EMBL/GenBank/DDBJ databases">
        <title>Recombination of ecologically and evolutionarily significant loci maintains genetic cohesion in the Pseudomonas syringae species complex.</title>
        <authorList>
            <person name="Dillon M."/>
            <person name="Thakur S."/>
            <person name="Almeida R.N.D."/>
            <person name="Weir B.S."/>
            <person name="Guttman D.S."/>
        </authorList>
    </citation>
    <scope>NUCLEOTIDE SEQUENCE [LARGE SCALE GENOMIC DNA]</scope>
    <source>
        <strain evidence="1 2">ICMP 12341</strain>
    </source>
</reference>
<evidence type="ECO:0000313" key="1">
    <source>
        <dbReference type="EMBL" id="RMN12582.1"/>
    </source>
</evidence>
<gene>
    <name evidence="1" type="ORF">ALQ65_04359</name>
</gene>
<keyword evidence="1" id="KW-0418">Kinase</keyword>
<dbReference type="InterPro" id="IPR011009">
    <property type="entry name" value="Kinase-like_dom_sf"/>
</dbReference>
<dbReference type="GO" id="GO:0004305">
    <property type="term" value="F:ethanolamine kinase activity"/>
    <property type="evidence" value="ECO:0007669"/>
    <property type="project" value="TreeGrafter"/>
</dbReference>
<sequence>MGRAMPRSRLRRVPVVRADQRLVLDVVGILGRQYVRATAGVFQGRAMDVAALPAKRSGPQAGRLVASGSGGQVMKTLGQSVSSQERQLEAAVRSIEGWQGRQVAYEPVSGGISNTNWRVEVEGADTAYFFKVPGVGTEMFIDRQTAHEASVKAAQTGYGAPVFAFLEAYGVEVFEFMEGWRASSNHDFLQRDIRHGALHGLKAFNDQPLLKQTKTVFDMIAEHQRQVAELNGLKPQDDDWLCLQYQRAKQALQASGIDLAPCMNDTLAGNFMLNAQRQIRLVDFEYASNNDRHYELALWFGEMFFSDEMELALIEDYFGHVSAQTIARIKLNKALADLKWSTWAMVQHAVSQLDFDFYKYGAWKHMRARSIINDSQWETWLRHA</sequence>
<dbReference type="PANTHER" id="PTHR22603:SF66">
    <property type="entry name" value="ETHANOLAMINE KINASE"/>
    <property type="match status" value="1"/>
</dbReference>
<name>A0A3M3JNZ1_9PSED</name>
<dbReference type="EMBL" id="RBOV01000135">
    <property type="protein sequence ID" value="RMN12582.1"/>
    <property type="molecule type" value="Genomic_DNA"/>
</dbReference>
<accession>A0A3M3JNZ1</accession>
<dbReference type="PANTHER" id="PTHR22603">
    <property type="entry name" value="CHOLINE/ETHANOALAMINE KINASE"/>
    <property type="match status" value="1"/>
</dbReference>
<keyword evidence="1" id="KW-0808">Transferase</keyword>
<evidence type="ECO:0000313" key="2">
    <source>
        <dbReference type="Proteomes" id="UP000271468"/>
    </source>
</evidence>
<dbReference type="Gene3D" id="3.30.200.20">
    <property type="entry name" value="Phosphorylase Kinase, domain 1"/>
    <property type="match status" value="1"/>
</dbReference>
<dbReference type="SUPFAM" id="SSF56112">
    <property type="entry name" value="Protein kinase-like (PK-like)"/>
    <property type="match status" value="1"/>
</dbReference>
<proteinExistence type="predicted"/>
<dbReference type="GO" id="GO:0005737">
    <property type="term" value="C:cytoplasm"/>
    <property type="evidence" value="ECO:0007669"/>
    <property type="project" value="TreeGrafter"/>
</dbReference>
<dbReference type="Gene3D" id="3.90.1200.10">
    <property type="match status" value="1"/>
</dbReference>
<dbReference type="Pfam" id="PF01633">
    <property type="entry name" value="Choline_kinase"/>
    <property type="match status" value="1"/>
</dbReference>
<dbReference type="Proteomes" id="UP000271468">
    <property type="component" value="Unassembled WGS sequence"/>
</dbReference>
<dbReference type="AlphaFoldDB" id="A0A3M3JNZ1"/>
<protein>
    <submittedName>
        <fullName evidence="1">Choline/ethanolamine kinase:aminoglycoside phosphotransferase</fullName>
    </submittedName>
</protein>
<dbReference type="GO" id="GO:0006646">
    <property type="term" value="P:phosphatidylethanolamine biosynthetic process"/>
    <property type="evidence" value="ECO:0007669"/>
    <property type="project" value="TreeGrafter"/>
</dbReference>
<organism evidence="1 2">
    <name type="scientific">Pseudomonas syringae pv. coriandricola</name>
    <dbReference type="NCBI Taxonomy" id="264453"/>
    <lineage>
        <taxon>Bacteria</taxon>
        <taxon>Pseudomonadati</taxon>
        <taxon>Pseudomonadota</taxon>
        <taxon>Gammaproteobacteria</taxon>
        <taxon>Pseudomonadales</taxon>
        <taxon>Pseudomonadaceae</taxon>
        <taxon>Pseudomonas</taxon>
    </lineage>
</organism>